<evidence type="ECO:0000259" key="1">
    <source>
        <dbReference type="SMART" id="SM00666"/>
    </source>
</evidence>
<evidence type="ECO:0000313" key="3">
    <source>
        <dbReference type="RefSeq" id="XP_015957372.1"/>
    </source>
</evidence>
<dbReference type="Proteomes" id="UP000515211">
    <property type="component" value="Chromosome 3"/>
</dbReference>
<dbReference type="PANTHER" id="PTHR31066:SF68">
    <property type="entry name" value="SERINE_THREONINE-PROTEIN KINASE YAKA-RELATED"/>
    <property type="match status" value="1"/>
</dbReference>
<dbReference type="PANTHER" id="PTHR31066">
    <property type="entry name" value="OS05G0427100 PROTEIN-RELATED"/>
    <property type="match status" value="1"/>
</dbReference>
<dbReference type="RefSeq" id="XP_015957372.1">
    <property type="nucleotide sequence ID" value="XM_016101886.3"/>
</dbReference>
<feature type="domain" description="PB1" evidence="1">
    <location>
        <begin position="38"/>
        <end position="125"/>
    </location>
</feature>
<gene>
    <name evidence="3" type="primary">LOC107481616</name>
</gene>
<keyword evidence="2" id="KW-1185">Reference proteome</keyword>
<dbReference type="Pfam" id="PF00564">
    <property type="entry name" value="PB1"/>
    <property type="match status" value="1"/>
</dbReference>
<dbReference type="GeneID" id="107481616"/>
<dbReference type="SMART" id="SM00666">
    <property type="entry name" value="PB1"/>
    <property type="match status" value="1"/>
</dbReference>
<dbReference type="InterPro" id="IPR000270">
    <property type="entry name" value="PB1_dom"/>
</dbReference>
<accession>A0A6P4CWC8</accession>
<dbReference type="Gene3D" id="3.10.20.90">
    <property type="entry name" value="Phosphatidylinositol 3-kinase Catalytic Subunit, Chain A, domain 1"/>
    <property type="match status" value="1"/>
</dbReference>
<evidence type="ECO:0000313" key="2">
    <source>
        <dbReference type="Proteomes" id="UP000515211"/>
    </source>
</evidence>
<dbReference type="InterPro" id="IPR053198">
    <property type="entry name" value="Gynoecium_Dev_Regulator"/>
</dbReference>
<sequence>MDRDYDMRQHSLLKVPGAKLRLMCSYGGNIMPRPRPHNNHDSLYYVGGDTRMVAVERNTSLKDLCAGLSNTLLHGRPFTLKYQLPEEQLDNLITVATDDDLQNMIQEYDRLASFSPPLRLRVFLFVSKLDTAVSMGALLDDAKSETWFVDALNNSGMMNNISRVVSDSAAVDECLLSLADEVPVPHKTEQEVNKQHLGDGSSKVMDEHFAQLTLGLPSPDSVASDSSIASAASCSISKGQGFYYQEQQVDPNQNQQQQFVYIQPHTHNTGHGHGHGQVTMPSYHNTVYVVPVDISQVATNYPTMLTTATNVPDMPSTHPAFLQTPSNQYQQQRYVPLPHHPIAVATTNYGGGPKQDQQLVYYTQTQTQQQQSSAPQPLQYQSMIPAAKEFPL</sequence>
<reference evidence="2" key="1">
    <citation type="journal article" date="2016" name="Nat. Genet.">
        <title>The genome sequences of Arachis duranensis and Arachis ipaensis, the diploid ancestors of cultivated peanut.</title>
        <authorList>
            <person name="Bertioli D.J."/>
            <person name="Cannon S.B."/>
            <person name="Froenicke L."/>
            <person name="Huang G."/>
            <person name="Farmer A.D."/>
            <person name="Cannon E.K."/>
            <person name="Liu X."/>
            <person name="Gao D."/>
            <person name="Clevenger J."/>
            <person name="Dash S."/>
            <person name="Ren L."/>
            <person name="Moretzsohn M.C."/>
            <person name="Shirasawa K."/>
            <person name="Huang W."/>
            <person name="Vidigal B."/>
            <person name="Abernathy B."/>
            <person name="Chu Y."/>
            <person name="Niederhuth C.E."/>
            <person name="Umale P."/>
            <person name="Araujo A.C."/>
            <person name="Kozik A."/>
            <person name="Kim K.D."/>
            <person name="Burow M.D."/>
            <person name="Varshney R.K."/>
            <person name="Wang X."/>
            <person name="Zhang X."/>
            <person name="Barkley N."/>
            <person name="Guimaraes P.M."/>
            <person name="Isobe S."/>
            <person name="Guo B."/>
            <person name="Liao B."/>
            <person name="Stalker H.T."/>
            <person name="Schmitz R.J."/>
            <person name="Scheffler B.E."/>
            <person name="Leal-Bertioli S.C."/>
            <person name="Xun X."/>
            <person name="Jackson S.A."/>
            <person name="Michelmore R."/>
            <person name="Ozias-Akins P."/>
        </authorList>
    </citation>
    <scope>NUCLEOTIDE SEQUENCE [LARGE SCALE GENOMIC DNA]</scope>
    <source>
        <strain evidence="2">cv. V14167</strain>
    </source>
</reference>
<protein>
    <submittedName>
        <fullName evidence="3">Uncharacterized protein LOC107481616</fullName>
    </submittedName>
</protein>
<organism evidence="2 3">
    <name type="scientific">Arachis duranensis</name>
    <name type="common">Wild peanut</name>
    <dbReference type="NCBI Taxonomy" id="130453"/>
    <lineage>
        <taxon>Eukaryota</taxon>
        <taxon>Viridiplantae</taxon>
        <taxon>Streptophyta</taxon>
        <taxon>Embryophyta</taxon>
        <taxon>Tracheophyta</taxon>
        <taxon>Spermatophyta</taxon>
        <taxon>Magnoliopsida</taxon>
        <taxon>eudicotyledons</taxon>
        <taxon>Gunneridae</taxon>
        <taxon>Pentapetalae</taxon>
        <taxon>rosids</taxon>
        <taxon>fabids</taxon>
        <taxon>Fabales</taxon>
        <taxon>Fabaceae</taxon>
        <taxon>Papilionoideae</taxon>
        <taxon>50 kb inversion clade</taxon>
        <taxon>dalbergioids sensu lato</taxon>
        <taxon>Dalbergieae</taxon>
        <taxon>Pterocarpus clade</taxon>
        <taxon>Arachis</taxon>
    </lineage>
</organism>
<dbReference type="AlphaFoldDB" id="A0A6P4CWC8"/>
<dbReference type="OrthoDB" id="1427260at2759"/>
<dbReference type="CDD" id="cd06410">
    <property type="entry name" value="PB1_UP2"/>
    <property type="match status" value="1"/>
</dbReference>
<dbReference type="KEGG" id="adu:107481616"/>
<dbReference type="SUPFAM" id="SSF54277">
    <property type="entry name" value="CAD &amp; PB1 domains"/>
    <property type="match status" value="1"/>
</dbReference>
<name>A0A6P4CWC8_ARADU</name>
<reference evidence="3" key="2">
    <citation type="submission" date="2025-08" db="UniProtKB">
        <authorList>
            <consortium name="RefSeq"/>
        </authorList>
    </citation>
    <scope>IDENTIFICATION</scope>
    <source>
        <tissue evidence="3">Whole plant</tissue>
    </source>
</reference>
<proteinExistence type="predicted"/>